<evidence type="ECO:0000256" key="7">
    <source>
        <dbReference type="ARBA" id="ARBA00023136"/>
    </source>
</evidence>
<keyword evidence="2" id="KW-0813">Transport</keyword>
<evidence type="ECO:0000256" key="8">
    <source>
        <dbReference type="ARBA" id="ARBA00023303"/>
    </source>
</evidence>
<name>A0ABD2PJZ6_9PLAT</name>
<evidence type="ECO:0000256" key="2">
    <source>
        <dbReference type="ARBA" id="ARBA00022448"/>
    </source>
</evidence>
<keyword evidence="3" id="KW-1003">Cell membrane</keyword>
<dbReference type="Proteomes" id="UP001626550">
    <property type="component" value="Unassembled WGS sequence"/>
</dbReference>
<comment type="subcellular location">
    <subcellularLocation>
        <location evidence="1">Cell membrane</location>
        <topology evidence="1">Multi-pass membrane protein</topology>
    </subcellularLocation>
</comment>
<dbReference type="GO" id="GO:0005886">
    <property type="term" value="C:plasma membrane"/>
    <property type="evidence" value="ECO:0007669"/>
    <property type="project" value="UniProtKB-SubCell"/>
</dbReference>
<feature type="non-terminal residue" evidence="9">
    <location>
        <position position="158"/>
    </location>
</feature>
<dbReference type="EMBL" id="JBJKFK010009146">
    <property type="protein sequence ID" value="KAL3306897.1"/>
    <property type="molecule type" value="Genomic_DNA"/>
</dbReference>
<dbReference type="Pfam" id="PF00876">
    <property type="entry name" value="Innexin"/>
    <property type="match status" value="1"/>
</dbReference>
<evidence type="ECO:0000313" key="9">
    <source>
        <dbReference type="EMBL" id="KAL3306897.1"/>
    </source>
</evidence>
<evidence type="ECO:0000256" key="5">
    <source>
        <dbReference type="ARBA" id="ARBA00022989"/>
    </source>
</evidence>
<dbReference type="AlphaFoldDB" id="A0ABD2PJZ6"/>
<evidence type="ECO:0000256" key="1">
    <source>
        <dbReference type="ARBA" id="ARBA00004651"/>
    </source>
</evidence>
<keyword evidence="5" id="KW-1133">Transmembrane helix</keyword>
<reference evidence="9 10" key="1">
    <citation type="submission" date="2024-11" db="EMBL/GenBank/DDBJ databases">
        <title>Adaptive evolution of stress response genes in parasites aligns with host niche diversity.</title>
        <authorList>
            <person name="Hahn C."/>
            <person name="Resl P."/>
        </authorList>
    </citation>
    <scope>NUCLEOTIDE SEQUENCE [LARGE SCALE GENOMIC DNA]</scope>
    <source>
        <strain evidence="9">EGGRZ-B1_66</strain>
        <tissue evidence="9">Body</tissue>
    </source>
</reference>
<evidence type="ECO:0000256" key="3">
    <source>
        <dbReference type="ARBA" id="ARBA00022475"/>
    </source>
</evidence>
<protein>
    <submittedName>
        <fullName evidence="9">Innexin inx2</fullName>
    </submittedName>
</protein>
<sequence length="158" mass="17862">MFLLLQDLFEIHNTKYRQRNLLKDILPTLKEADEFDDDNPKKLKNGFGSAPLHLMGTAHTNKPSAPRASDADSIGKQFIDYYQSQRLRALIGIDDWADRLSYFYSTIILSLCVTIVTVKTYFLNPLACHCPTIPAGSKFSAFLRETCFTSGTIPVRPN</sequence>
<accession>A0ABD2PJZ6</accession>
<evidence type="ECO:0000256" key="6">
    <source>
        <dbReference type="ARBA" id="ARBA00023065"/>
    </source>
</evidence>
<proteinExistence type="predicted"/>
<comment type="caution">
    <text evidence="9">The sequence shown here is derived from an EMBL/GenBank/DDBJ whole genome shotgun (WGS) entry which is preliminary data.</text>
</comment>
<dbReference type="GO" id="GO:0034220">
    <property type="term" value="P:monoatomic ion transmembrane transport"/>
    <property type="evidence" value="ECO:0007669"/>
    <property type="project" value="UniProtKB-KW"/>
</dbReference>
<keyword evidence="7" id="KW-0472">Membrane</keyword>
<keyword evidence="6" id="KW-0406">Ion transport</keyword>
<gene>
    <name evidence="9" type="primary">INX2_18</name>
    <name evidence="9" type="ORF">Ciccas_014607</name>
</gene>
<evidence type="ECO:0000313" key="10">
    <source>
        <dbReference type="Proteomes" id="UP001626550"/>
    </source>
</evidence>
<keyword evidence="4" id="KW-0812">Transmembrane</keyword>
<dbReference type="InterPro" id="IPR000990">
    <property type="entry name" value="Innexin"/>
</dbReference>
<evidence type="ECO:0000256" key="4">
    <source>
        <dbReference type="ARBA" id="ARBA00022692"/>
    </source>
</evidence>
<organism evidence="9 10">
    <name type="scientific">Cichlidogyrus casuarinus</name>
    <dbReference type="NCBI Taxonomy" id="1844966"/>
    <lineage>
        <taxon>Eukaryota</taxon>
        <taxon>Metazoa</taxon>
        <taxon>Spiralia</taxon>
        <taxon>Lophotrochozoa</taxon>
        <taxon>Platyhelminthes</taxon>
        <taxon>Monogenea</taxon>
        <taxon>Monopisthocotylea</taxon>
        <taxon>Dactylogyridea</taxon>
        <taxon>Ancyrocephalidae</taxon>
        <taxon>Cichlidogyrus</taxon>
    </lineage>
</organism>
<keyword evidence="10" id="KW-1185">Reference proteome</keyword>
<keyword evidence="8" id="KW-0407">Ion channel</keyword>